<feature type="transmembrane region" description="Helical" evidence="8">
    <location>
        <begin position="188"/>
        <end position="208"/>
    </location>
</feature>
<dbReference type="AlphaFoldDB" id="A0A2J6X4U0"/>
<evidence type="ECO:0000256" key="1">
    <source>
        <dbReference type="ARBA" id="ARBA00004141"/>
    </source>
</evidence>
<dbReference type="GO" id="GO:1903607">
    <property type="term" value="P:cytochrome c biosynthetic process"/>
    <property type="evidence" value="ECO:0007669"/>
    <property type="project" value="TreeGrafter"/>
</dbReference>
<feature type="transmembrane region" description="Helical" evidence="8">
    <location>
        <begin position="50"/>
        <end position="70"/>
    </location>
</feature>
<dbReference type="Proteomes" id="UP000243376">
    <property type="component" value="Unassembled WGS sequence"/>
</dbReference>
<evidence type="ECO:0000256" key="6">
    <source>
        <dbReference type="ARBA" id="ARBA00022989"/>
    </source>
</evidence>
<feature type="transmembrane region" description="Helical" evidence="8">
    <location>
        <begin position="156"/>
        <end position="181"/>
    </location>
</feature>
<feature type="transmembrane region" description="Helical" evidence="8">
    <location>
        <begin position="122"/>
        <end position="150"/>
    </location>
</feature>
<dbReference type="GO" id="GO:0017004">
    <property type="term" value="P:cytochrome complex assembly"/>
    <property type="evidence" value="ECO:0007669"/>
    <property type="project" value="UniProtKB-KW"/>
</dbReference>
<keyword evidence="5" id="KW-0201">Cytochrome c-type biogenesis</keyword>
<name>A0A2J6X4U0_9CHLR</name>
<keyword evidence="4 8" id="KW-0812">Transmembrane</keyword>
<organism evidence="9 10">
    <name type="scientific">Chloroflexus aggregans</name>
    <dbReference type="NCBI Taxonomy" id="152260"/>
    <lineage>
        <taxon>Bacteria</taxon>
        <taxon>Bacillati</taxon>
        <taxon>Chloroflexota</taxon>
        <taxon>Chloroflexia</taxon>
        <taxon>Chloroflexales</taxon>
        <taxon>Chloroflexineae</taxon>
        <taxon>Chloroflexaceae</taxon>
        <taxon>Chloroflexus</taxon>
    </lineage>
</organism>
<evidence type="ECO:0000256" key="3">
    <source>
        <dbReference type="ARBA" id="ARBA00022448"/>
    </source>
</evidence>
<feature type="transmembrane region" description="Helical" evidence="8">
    <location>
        <begin position="82"/>
        <end position="101"/>
    </location>
</feature>
<evidence type="ECO:0000256" key="4">
    <source>
        <dbReference type="ARBA" id="ARBA00022692"/>
    </source>
</evidence>
<keyword evidence="7 8" id="KW-0472">Membrane</keyword>
<reference evidence="9 10" key="1">
    <citation type="submission" date="2018-01" db="EMBL/GenBank/DDBJ databases">
        <title>Metagenomic assembled genomes from two thermal pools in the Uzon Caldera, Kamchatka, Russia.</title>
        <authorList>
            <person name="Wilkins L."/>
            <person name="Ettinger C."/>
        </authorList>
    </citation>
    <scope>NUCLEOTIDE SEQUENCE [LARGE SCALE GENOMIC DNA]</scope>
    <source>
        <strain evidence="9">ZAV-02</strain>
    </source>
</reference>
<dbReference type="Pfam" id="PF03379">
    <property type="entry name" value="CcmB"/>
    <property type="match status" value="1"/>
</dbReference>
<dbReference type="GO" id="GO:0015232">
    <property type="term" value="F:heme transmembrane transporter activity"/>
    <property type="evidence" value="ECO:0007669"/>
    <property type="project" value="InterPro"/>
</dbReference>
<evidence type="ECO:0000256" key="7">
    <source>
        <dbReference type="ARBA" id="ARBA00023136"/>
    </source>
</evidence>
<evidence type="ECO:0000256" key="2">
    <source>
        <dbReference type="ARBA" id="ARBA00010544"/>
    </source>
</evidence>
<dbReference type="EMBL" id="PNIQ01000540">
    <property type="protein sequence ID" value="PMP81462.1"/>
    <property type="molecule type" value="Genomic_DNA"/>
</dbReference>
<dbReference type="PANTHER" id="PTHR30070">
    <property type="entry name" value="HEME EXPORTER PROTEIN B"/>
    <property type="match status" value="1"/>
</dbReference>
<dbReference type="InterPro" id="IPR003544">
    <property type="entry name" value="Cyt_c_biogenesis_CcmB"/>
</dbReference>
<keyword evidence="6 8" id="KW-1133">Transmembrane helix</keyword>
<sequence length="249" mass="26554">MHESMEQETSIIDIPAPPPSGIGVTLRAAWAIFRKDLACELRTRYAINTLLLFAISATTAVSLGVGFLGLRRTEEALLIQSALLWVALLFAALNGLSRSFVYEEEARTLAALRLSASPTAVFLGKFCFNLTLILVLALVTSLLFIVLLRVKVGSPLAFSAILATGGLALTSATTIIAAIIARASFKGALFAVLAFPLLVAPLIIAIQGTAQSLENVAVDVVFGPIQFLLAYVVVTFMASLILFPFVWEA</sequence>
<evidence type="ECO:0000256" key="8">
    <source>
        <dbReference type="SAM" id="Phobius"/>
    </source>
</evidence>
<comment type="subcellular location">
    <subcellularLocation>
        <location evidence="1">Membrane</location>
        <topology evidence="1">Multi-pass membrane protein</topology>
    </subcellularLocation>
</comment>
<dbReference type="PANTHER" id="PTHR30070:SF1">
    <property type="entry name" value="CYTOCHROME C BIOGENESIS B-RELATED"/>
    <property type="match status" value="1"/>
</dbReference>
<feature type="transmembrane region" description="Helical" evidence="8">
    <location>
        <begin position="228"/>
        <end position="247"/>
    </location>
</feature>
<proteinExistence type="inferred from homology"/>
<gene>
    <name evidence="9" type="ORF">C0184_08200</name>
</gene>
<comment type="caution">
    <text evidence="9">The sequence shown here is derived from an EMBL/GenBank/DDBJ whole genome shotgun (WGS) entry which is preliminary data.</text>
</comment>
<comment type="similarity">
    <text evidence="2">Belongs to the CcmB/CycW/HelB family.</text>
</comment>
<evidence type="ECO:0000313" key="9">
    <source>
        <dbReference type="EMBL" id="PMP81462.1"/>
    </source>
</evidence>
<evidence type="ECO:0000256" key="5">
    <source>
        <dbReference type="ARBA" id="ARBA00022748"/>
    </source>
</evidence>
<evidence type="ECO:0000313" key="10">
    <source>
        <dbReference type="Proteomes" id="UP000243376"/>
    </source>
</evidence>
<keyword evidence="3" id="KW-0813">Transport</keyword>
<dbReference type="GO" id="GO:0005886">
    <property type="term" value="C:plasma membrane"/>
    <property type="evidence" value="ECO:0007669"/>
    <property type="project" value="TreeGrafter"/>
</dbReference>
<accession>A0A2J6X4U0</accession>
<protein>
    <submittedName>
        <fullName evidence="9">Heme ABC transporter permease CcmB</fullName>
    </submittedName>
</protein>